<feature type="region of interest" description="Disordered" evidence="15">
    <location>
        <begin position="1065"/>
        <end position="1102"/>
    </location>
</feature>
<reference evidence="20 21" key="1">
    <citation type="submission" date="2015-04" db="EMBL/GenBank/DDBJ databases">
        <authorList>
            <person name="Syromyatnikov M.Y."/>
            <person name="Popov V.N."/>
        </authorList>
    </citation>
    <scope>NUCLEOTIDE SEQUENCE [LARGE SCALE GENOMIC DNA]</scope>
</reference>
<feature type="compositionally biased region" description="Low complexity" evidence="15">
    <location>
        <begin position="167"/>
        <end position="184"/>
    </location>
</feature>
<keyword evidence="21" id="KW-1185">Reference proteome</keyword>
<name>A0A1J1IT34_9DIPT</name>
<dbReference type="InterPro" id="IPR017930">
    <property type="entry name" value="Myb_dom"/>
</dbReference>
<dbReference type="GO" id="GO:0005525">
    <property type="term" value="F:GTP binding"/>
    <property type="evidence" value="ECO:0007669"/>
    <property type="project" value="UniProtKB-KW"/>
</dbReference>
<feature type="domain" description="Septin-type G" evidence="19">
    <location>
        <begin position="265"/>
        <end position="536"/>
    </location>
</feature>
<feature type="region of interest" description="Disordered" evidence="15">
    <location>
        <begin position="114"/>
        <end position="198"/>
    </location>
</feature>
<dbReference type="InterPro" id="IPR016491">
    <property type="entry name" value="Septin"/>
</dbReference>
<keyword evidence="11" id="KW-0539">Nucleus</keyword>
<dbReference type="Gene3D" id="3.40.50.300">
    <property type="entry name" value="P-loop containing nucleotide triphosphate hydrolases"/>
    <property type="match status" value="1"/>
</dbReference>
<evidence type="ECO:0000259" key="16">
    <source>
        <dbReference type="PROSITE" id="PS50076"/>
    </source>
</evidence>
<dbReference type="CDD" id="cd06257">
    <property type="entry name" value="DnaJ"/>
    <property type="match status" value="1"/>
</dbReference>
<dbReference type="SMART" id="SM00271">
    <property type="entry name" value="DnaJ"/>
    <property type="match status" value="1"/>
</dbReference>
<feature type="compositionally biased region" description="Pro residues" evidence="15">
    <location>
        <begin position="7"/>
        <end position="16"/>
    </location>
</feature>
<evidence type="ECO:0000256" key="2">
    <source>
        <dbReference type="ARBA" id="ARBA00004514"/>
    </source>
</evidence>
<evidence type="ECO:0000256" key="6">
    <source>
        <dbReference type="ARBA" id="ARBA00022737"/>
    </source>
</evidence>
<dbReference type="Gene3D" id="1.10.10.60">
    <property type="entry name" value="Homeodomain-like"/>
    <property type="match status" value="2"/>
</dbReference>
<keyword evidence="6" id="KW-0677">Repeat</keyword>
<dbReference type="SUPFAM" id="SSF53300">
    <property type="entry name" value="vWA-like"/>
    <property type="match status" value="1"/>
</dbReference>
<feature type="region of interest" description="Disordered" evidence="15">
    <location>
        <begin position="1"/>
        <end position="21"/>
    </location>
</feature>
<organism evidence="20 21">
    <name type="scientific">Clunio marinus</name>
    <dbReference type="NCBI Taxonomy" id="568069"/>
    <lineage>
        <taxon>Eukaryota</taxon>
        <taxon>Metazoa</taxon>
        <taxon>Ecdysozoa</taxon>
        <taxon>Arthropoda</taxon>
        <taxon>Hexapoda</taxon>
        <taxon>Insecta</taxon>
        <taxon>Pterygota</taxon>
        <taxon>Neoptera</taxon>
        <taxon>Endopterygota</taxon>
        <taxon>Diptera</taxon>
        <taxon>Nematocera</taxon>
        <taxon>Chironomoidea</taxon>
        <taxon>Chironomidae</taxon>
        <taxon>Clunio</taxon>
    </lineage>
</organism>
<gene>
    <name evidence="20" type="primary">putative Protein peanut</name>
    <name evidence="20" type="ORF">CLUMA_CG016269</name>
</gene>
<feature type="region of interest" description="Disordered" evidence="15">
    <location>
        <begin position="48"/>
        <end position="67"/>
    </location>
</feature>
<evidence type="ECO:0000256" key="15">
    <source>
        <dbReference type="SAM" id="MobiDB-lite"/>
    </source>
</evidence>
<dbReference type="CDD" id="cd00167">
    <property type="entry name" value="SANT"/>
    <property type="match status" value="1"/>
</dbReference>
<dbReference type="InterPro" id="IPR001623">
    <property type="entry name" value="DnaJ_domain"/>
</dbReference>
<feature type="compositionally biased region" description="Polar residues" evidence="15">
    <location>
        <begin position="114"/>
        <end position="133"/>
    </location>
</feature>
<dbReference type="SUPFAM" id="SSF46565">
    <property type="entry name" value="Chaperone J-domain"/>
    <property type="match status" value="1"/>
</dbReference>
<dbReference type="Gene3D" id="1.10.287.110">
    <property type="entry name" value="DnaJ domain"/>
    <property type="match status" value="1"/>
</dbReference>
<dbReference type="PROSITE" id="PS50090">
    <property type="entry name" value="MYB_LIKE"/>
    <property type="match status" value="1"/>
</dbReference>
<evidence type="ECO:0000256" key="5">
    <source>
        <dbReference type="ARBA" id="ARBA00022618"/>
    </source>
</evidence>
<dbReference type="STRING" id="568069.A0A1J1IT34"/>
<dbReference type="Pfam" id="PF21884">
    <property type="entry name" value="ZUO1-like_ZHD"/>
    <property type="match status" value="1"/>
</dbReference>
<dbReference type="Pfam" id="PF00226">
    <property type="entry name" value="DnaJ"/>
    <property type="match status" value="1"/>
</dbReference>
<feature type="compositionally biased region" description="Basic and acidic residues" evidence="15">
    <location>
        <begin position="1065"/>
        <end position="1076"/>
    </location>
</feature>
<evidence type="ECO:0000313" key="20">
    <source>
        <dbReference type="EMBL" id="CRL03367.1"/>
    </source>
</evidence>
<comment type="subcellular location">
    <subcellularLocation>
        <location evidence="3">Cleavage furrow</location>
    </subcellularLocation>
    <subcellularLocation>
        <location evidence="2">Cytoplasm</location>
        <location evidence="2">Cytosol</location>
    </subcellularLocation>
    <subcellularLocation>
        <location evidence="1">Nucleus</location>
    </subcellularLocation>
</comment>
<dbReference type="InterPro" id="IPR001005">
    <property type="entry name" value="SANT/Myb"/>
</dbReference>
<evidence type="ECO:0000256" key="4">
    <source>
        <dbReference type="ARBA" id="ARBA00014469"/>
    </source>
</evidence>
<dbReference type="Proteomes" id="UP000183832">
    <property type="component" value="Unassembled WGS sequence"/>
</dbReference>
<dbReference type="PROSITE" id="PS51719">
    <property type="entry name" value="G_SEPTIN"/>
    <property type="match status" value="1"/>
</dbReference>
<dbReference type="FunFam" id="3.40.50.300:FF:000162">
    <property type="entry name" value="septin-7 isoform X1"/>
    <property type="match status" value="1"/>
</dbReference>
<dbReference type="GO" id="GO:0005829">
    <property type="term" value="C:cytosol"/>
    <property type="evidence" value="ECO:0007669"/>
    <property type="project" value="UniProtKB-SubCell"/>
</dbReference>
<dbReference type="GO" id="GO:0032154">
    <property type="term" value="C:cleavage furrow"/>
    <property type="evidence" value="ECO:0007669"/>
    <property type="project" value="UniProtKB-SubCell"/>
</dbReference>
<dbReference type="InterPro" id="IPR045814">
    <property type="entry name" value="IntS14_b-barrel"/>
</dbReference>
<keyword evidence="8 14" id="KW-0175">Coiled coil</keyword>
<dbReference type="Pfam" id="PF20504">
    <property type="entry name" value="IntS14_C"/>
    <property type="match status" value="1"/>
</dbReference>
<dbReference type="CDD" id="cd01850">
    <property type="entry name" value="CDC_Septin"/>
    <property type="match status" value="1"/>
</dbReference>
<evidence type="ECO:0000256" key="12">
    <source>
        <dbReference type="ARBA" id="ARBA00023306"/>
    </source>
</evidence>
<evidence type="ECO:0000256" key="8">
    <source>
        <dbReference type="ARBA" id="ARBA00023054"/>
    </source>
</evidence>
<keyword evidence="12" id="KW-0131">Cell cycle</keyword>
<dbReference type="InterPro" id="IPR032003">
    <property type="entry name" value="RAC_head"/>
</dbReference>
<feature type="domain" description="Myb-like" evidence="17">
    <location>
        <begin position="1368"/>
        <end position="1414"/>
    </location>
</feature>
<dbReference type="InterPro" id="IPR009057">
    <property type="entry name" value="Homeodomain-like_sf"/>
</dbReference>
<evidence type="ECO:0000259" key="19">
    <source>
        <dbReference type="PROSITE" id="PS51719"/>
    </source>
</evidence>
<feature type="compositionally biased region" description="Polar residues" evidence="15">
    <location>
        <begin position="189"/>
        <end position="198"/>
    </location>
</feature>
<dbReference type="GO" id="GO:0005634">
    <property type="term" value="C:nucleus"/>
    <property type="evidence" value="ECO:0007669"/>
    <property type="project" value="UniProtKB-SubCell"/>
</dbReference>
<dbReference type="Pfam" id="PF23082">
    <property type="entry name" value="Myb_DNA-binding_2"/>
    <property type="match status" value="2"/>
</dbReference>
<evidence type="ECO:0000256" key="11">
    <source>
        <dbReference type="ARBA" id="ARBA00023242"/>
    </source>
</evidence>
<evidence type="ECO:0000259" key="18">
    <source>
        <dbReference type="PROSITE" id="PS51294"/>
    </source>
</evidence>
<dbReference type="GO" id="GO:0032991">
    <property type="term" value="C:protein-containing complex"/>
    <property type="evidence" value="ECO:0007669"/>
    <property type="project" value="UniProtKB-ARBA"/>
</dbReference>
<accession>A0A1J1IT34</accession>
<sequence>MSSTTPTGPPPVPPTKPILSTPGSYMSTFQSGHTATIHSINKSHDKPAIAARPVMPPTVPKYSSSFGKIDRDRNEFGGAKIDRIEREKDGIGGSYRLASLDRLANRQRLLEQNNGLGQTDVKNGISTTDSNLNGNGGGYPVGMQSKREMFFKGEAQSPSGPPPQPPSLNNINSSSVNNNNTNNNEKSHITTNGTHNSVQNSINKLIMKEKEANDMNHHLDSNKLANERQEKEKQQAIVRPKVKELDGYVGFANLPNQVYRKAVKKGFEFTLMVVGESGLGKSTLINSMFLSDIYNQEQHPGPSFRAKKTVNVETTKVMLRENGVNLTLTVVDTPGFGDAVDNSNCWVPVIDFVESKYEEYLTAESRVHRKAMSDSRVHVCLYFIAPSGHGLKPLDIEFMQRLHDKVNIIPVIAKADTLTPEEIQHFKKQILNEIAQHKIKIYDFPEPLEDEEEAKALRQLRTRVPFAVVGANAIIEIDGRKIRGRKYPWGIAEVENLEHCDFIALRNMVVRTHLQDLKDVTNNVHYENYRCRKLAGLGNDGKARLSNKNPLAQMEEEKREHDSKMKKMEAEMEQVFEMKVKEKKQKLKDSELELTRRHEERKKALELQIRELEERRKAFEQEKGEWEQHSGVTLDELRRRSLEANSKEKKENLFTSKSPISTGLVQWHQEIQMRRRKVVSLDRYCVDIRHLAHQKLQNSQHHQQFQRRSFSPIRIVIKTMDDNYRNKFKVFKDIMPTIIALDVSLSMTRIAYTNRDNQEITYSQLAINGINELLDYLVKQRSMEFVSLVILYTELKYKRIECYGLSFLSYTGEINEENLPRVLPYPKDEEASTEQIKSDENLEDEELEVKFELDVEYLKALDPKLWKDQDHYAVLGLQSARYYASDDDIRRAYRKIVLKHHPDKRKGQGEAINPDDDYFTCITRAYEFLGTPQKRRSYDSIDPHFNDDLPTQSEVEKEFFNILGPCFKLNSRWSEKKNVPLLGNDESERSHVERFYDFWYDFQSWREYSYLDEEDKEKGQDRDERRWIDKQNKVMRTKRKKEEMARIRQLVDLAYNNDPRIARFKKEERDKKMEAKKAKRTAAEAQKAEEDRQAKEAAAVKLKAEQEEQKRLEQLQKDKEAQKRALRKERKALRDFAKTNDYFVTDESDKIKHIENVEKLCETLKLLELQDLNKKIQENPSNGREFFTDAVNVMEKQLEEERRKNLQSSSYVNSIGKNTSTPLAGVVNKKNLWNNENIQLLIKAVNLFPAGTNQRWDVVANFINLHATNLPENVKFNSKEVLNKAKDIQSSDFSKNDLKSQVNQKAFESFEKNKKDLKVVDNSEISTKDTGDVKPAVNGDTTQSKVNGHLKKVEPKTNGGSSIEMKIWTKEEQSLLEQAIKTYPVSTPDRWDRIAECIPNRTKKECLRRVKELVDLVVYSALYEVLVDFTKDYSLIRAALTKIEHYDKTCLHNVLMACNNILTSNWGSQSYGQILMVTDLGIGLGQKSLKNLINTLPGENQPLPLPYQSKLSIMCLGNPDDDVGFKYGMNLYQQLLDISKQNGQLFVPRSSDNQSTMERSIMKMFKAMCETNYKPFEAFLNVGSYFKLDSVPISIFPEPLPYTSKDIFGNETTRMISKRLEVCGYIKIADLVGSGGSPANISRNLIFPRVDSSQKKSGSELEKLESEMKHFFMKNSSAEDEESSSSIPNADVTTKESAIVLLHGALKVENMAALILLADDWYGLAYSYSDKKKSNLMISILAPGANVIPWIGDIRYLGLLQDALLGESYGFPIKTEKKSYSAGNMSWLREGALQSDIQKVLRHAKKIPEKTTHFYKELNRIRRNAQSLGFDSLIEILAEIFDKEAQLLMLPTAKAHPECSVQLSHAARELRRGDRDLIKKLEQA</sequence>
<evidence type="ECO:0000256" key="13">
    <source>
        <dbReference type="RuleBase" id="RU004560"/>
    </source>
</evidence>
<dbReference type="OrthoDB" id="2374335at2759"/>
<dbReference type="PROSITE" id="PS50076">
    <property type="entry name" value="DNAJ_2"/>
    <property type="match status" value="1"/>
</dbReference>
<feature type="compositionally biased region" description="Basic and acidic residues" evidence="15">
    <location>
        <begin position="1086"/>
        <end position="1095"/>
    </location>
</feature>
<dbReference type="InterPro" id="IPR030379">
    <property type="entry name" value="G_SEPTIN_dom"/>
</dbReference>
<evidence type="ECO:0000256" key="1">
    <source>
        <dbReference type="ARBA" id="ARBA00004123"/>
    </source>
</evidence>
<comment type="similarity">
    <text evidence="13">Belongs to the TRAFAC class TrmE-Era-EngA-EngB-Septin-like GTPase superfamily. Septin GTPase family.</text>
</comment>
<dbReference type="SMART" id="SM00717">
    <property type="entry name" value="SANT"/>
    <property type="match status" value="2"/>
</dbReference>
<dbReference type="InterPro" id="IPR054076">
    <property type="entry name" value="ZUO1-like_ZHD"/>
</dbReference>
<dbReference type="InterPro" id="IPR036869">
    <property type="entry name" value="J_dom_sf"/>
</dbReference>
<dbReference type="InterPro" id="IPR027417">
    <property type="entry name" value="P-loop_NTPase"/>
</dbReference>
<evidence type="ECO:0000256" key="3">
    <source>
        <dbReference type="ARBA" id="ARBA00004626"/>
    </source>
</evidence>
<dbReference type="PANTHER" id="PTHR18884">
    <property type="entry name" value="SEPTIN"/>
    <property type="match status" value="1"/>
</dbReference>
<dbReference type="InterPro" id="IPR046471">
    <property type="entry name" value="IntS14_C"/>
</dbReference>
<dbReference type="GO" id="GO:0051301">
    <property type="term" value="P:cell division"/>
    <property type="evidence" value="ECO:0007669"/>
    <property type="project" value="UniProtKB-KW"/>
</dbReference>
<dbReference type="InterPro" id="IPR042569">
    <property type="entry name" value="RAC_head_sf"/>
</dbReference>
<dbReference type="Pfam" id="PF16717">
    <property type="entry name" value="RAC_head"/>
    <property type="match status" value="1"/>
</dbReference>
<dbReference type="SUPFAM" id="SSF52540">
    <property type="entry name" value="P-loop containing nucleoside triphosphate hydrolases"/>
    <property type="match status" value="1"/>
</dbReference>
<keyword evidence="10" id="KW-0143">Chaperone</keyword>
<feature type="coiled-coil region" evidence="14">
    <location>
        <begin position="551"/>
        <end position="629"/>
    </location>
</feature>
<keyword evidence="5" id="KW-0132">Cell division</keyword>
<dbReference type="Pfam" id="PF00735">
    <property type="entry name" value="Septin"/>
    <property type="match status" value="1"/>
</dbReference>
<evidence type="ECO:0000256" key="10">
    <source>
        <dbReference type="ARBA" id="ARBA00023186"/>
    </source>
</evidence>
<evidence type="ECO:0000256" key="7">
    <source>
        <dbReference type="ARBA" id="ARBA00022741"/>
    </source>
</evidence>
<keyword evidence="9 13" id="KW-0342">GTP-binding</keyword>
<keyword evidence="7 13" id="KW-0547">Nucleotide-binding</keyword>
<protein>
    <recommendedName>
        <fullName evidence="4">DnaJ homolog subfamily C member 2</fullName>
    </recommendedName>
</protein>
<dbReference type="SUPFAM" id="SSF46689">
    <property type="entry name" value="Homeodomain-like"/>
    <property type="match status" value="1"/>
</dbReference>
<dbReference type="GO" id="GO:0005856">
    <property type="term" value="C:cytoskeleton"/>
    <property type="evidence" value="ECO:0007669"/>
    <property type="project" value="UniProtKB-ARBA"/>
</dbReference>
<dbReference type="Pfam" id="PF19435">
    <property type="entry name" value="IntS14_b-barrel"/>
    <property type="match status" value="1"/>
</dbReference>
<evidence type="ECO:0000256" key="14">
    <source>
        <dbReference type="SAM" id="Coils"/>
    </source>
</evidence>
<proteinExistence type="inferred from homology"/>
<dbReference type="Gene3D" id="1.10.8.840">
    <property type="entry name" value="Ribosome-associated complex head domain"/>
    <property type="match status" value="1"/>
</dbReference>
<dbReference type="PROSITE" id="PS51294">
    <property type="entry name" value="HTH_MYB"/>
    <property type="match status" value="1"/>
</dbReference>
<dbReference type="FunFam" id="1.10.10.60:FF:000180">
    <property type="entry name" value="DnaJ (Hsp40) homolog, subfamily C, member 2"/>
    <property type="match status" value="1"/>
</dbReference>
<dbReference type="EMBL" id="CVRI01000059">
    <property type="protein sequence ID" value="CRL03367.1"/>
    <property type="molecule type" value="Genomic_DNA"/>
</dbReference>
<evidence type="ECO:0000256" key="9">
    <source>
        <dbReference type="ARBA" id="ARBA00023134"/>
    </source>
</evidence>
<dbReference type="InterPro" id="IPR036465">
    <property type="entry name" value="vWFA_dom_sf"/>
</dbReference>
<evidence type="ECO:0000259" key="17">
    <source>
        <dbReference type="PROSITE" id="PS50090"/>
    </source>
</evidence>
<feature type="domain" description="HTH myb-type" evidence="18">
    <location>
        <begin position="1368"/>
        <end position="1418"/>
    </location>
</feature>
<feature type="domain" description="J" evidence="16">
    <location>
        <begin position="870"/>
        <end position="942"/>
    </location>
</feature>
<evidence type="ECO:0000313" key="21">
    <source>
        <dbReference type="Proteomes" id="UP000183832"/>
    </source>
</evidence>